<keyword evidence="3" id="KW-1185">Reference proteome</keyword>
<evidence type="ECO:0000313" key="3">
    <source>
        <dbReference type="Proteomes" id="UP001148312"/>
    </source>
</evidence>
<dbReference type="EMBL" id="JAPWDQ010000009">
    <property type="protein sequence ID" value="KAJ5481107.1"/>
    <property type="molecule type" value="Genomic_DNA"/>
</dbReference>
<gene>
    <name evidence="2" type="ORF">N7539_007001</name>
</gene>
<dbReference type="GeneID" id="81626851"/>
<dbReference type="SUPFAM" id="SSF55729">
    <property type="entry name" value="Acyl-CoA N-acyltransferases (Nat)"/>
    <property type="match status" value="1"/>
</dbReference>
<dbReference type="AlphaFoldDB" id="A0A9W9X2X3"/>
<feature type="domain" description="N-acetyltransferase" evidence="1">
    <location>
        <begin position="6"/>
        <end position="177"/>
    </location>
</feature>
<proteinExistence type="predicted"/>
<evidence type="ECO:0000259" key="1">
    <source>
        <dbReference type="PROSITE" id="PS51186"/>
    </source>
</evidence>
<dbReference type="Gene3D" id="3.40.630.30">
    <property type="match status" value="1"/>
</dbReference>
<reference evidence="2" key="2">
    <citation type="journal article" date="2023" name="IMA Fungus">
        <title>Comparative genomic study of the Penicillium genus elucidates a diverse pangenome and 15 lateral gene transfer events.</title>
        <authorList>
            <person name="Petersen C."/>
            <person name="Sorensen T."/>
            <person name="Nielsen M.R."/>
            <person name="Sondergaard T.E."/>
            <person name="Sorensen J.L."/>
            <person name="Fitzpatrick D.A."/>
            <person name="Frisvad J.C."/>
            <person name="Nielsen K.L."/>
        </authorList>
    </citation>
    <scope>NUCLEOTIDE SEQUENCE</scope>
    <source>
        <strain evidence="2">IBT 30728</strain>
    </source>
</reference>
<name>A0A9W9X2X3_9EURO</name>
<dbReference type="RefSeq" id="XP_056788537.1">
    <property type="nucleotide sequence ID" value="XM_056936602.1"/>
</dbReference>
<dbReference type="Proteomes" id="UP001148312">
    <property type="component" value="Unassembled WGS sequence"/>
</dbReference>
<organism evidence="2 3">
    <name type="scientific">Penicillium diatomitis</name>
    <dbReference type="NCBI Taxonomy" id="2819901"/>
    <lineage>
        <taxon>Eukaryota</taxon>
        <taxon>Fungi</taxon>
        <taxon>Dikarya</taxon>
        <taxon>Ascomycota</taxon>
        <taxon>Pezizomycotina</taxon>
        <taxon>Eurotiomycetes</taxon>
        <taxon>Eurotiomycetidae</taxon>
        <taxon>Eurotiales</taxon>
        <taxon>Aspergillaceae</taxon>
        <taxon>Penicillium</taxon>
    </lineage>
</organism>
<accession>A0A9W9X2X3</accession>
<dbReference type="Pfam" id="PF00583">
    <property type="entry name" value="Acetyltransf_1"/>
    <property type="match status" value="1"/>
</dbReference>
<dbReference type="GO" id="GO:0016747">
    <property type="term" value="F:acyltransferase activity, transferring groups other than amino-acyl groups"/>
    <property type="evidence" value="ECO:0007669"/>
    <property type="project" value="InterPro"/>
</dbReference>
<dbReference type="InterPro" id="IPR016181">
    <property type="entry name" value="Acyl_CoA_acyltransferase"/>
</dbReference>
<protein>
    <recommendedName>
        <fullName evidence="1">N-acetyltransferase domain-containing protein</fullName>
    </recommendedName>
</protein>
<sequence>MSESNFYFRIATAEDTPILKQLIESAFRAEDTRQGWVGIPELASGFSIEEKQIASGVADPNTVFLIARDEHEHLLGTIGASKRGSEVARLFMLAVDPRLHRGGTGRAILDYAEQYCKREWKSRVISLDALSTRESLIAWYLRRGYRQTGETNLFPREKCKDLDLPEDLHFVELEKEV</sequence>
<dbReference type="InterPro" id="IPR000182">
    <property type="entry name" value="GNAT_dom"/>
</dbReference>
<reference evidence="2" key="1">
    <citation type="submission" date="2022-12" db="EMBL/GenBank/DDBJ databases">
        <authorList>
            <person name="Petersen C."/>
        </authorList>
    </citation>
    <scope>NUCLEOTIDE SEQUENCE</scope>
    <source>
        <strain evidence="2">IBT 30728</strain>
    </source>
</reference>
<evidence type="ECO:0000313" key="2">
    <source>
        <dbReference type="EMBL" id="KAJ5481107.1"/>
    </source>
</evidence>
<comment type="caution">
    <text evidence="2">The sequence shown here is derived from an EMBL/GenBank/DDBJ whole genome shotgun (WGS) entry which is preliminary data.</text>
</comment>
<dbReference type="PROSITE" id="PS51186">
    <property type="entry name" value="GNAT"/>
    <property type="match status" value="1"/>
</dbReference>
<dbReference type="CDD" id="cd04301">
    <property type="entry name" value="NAT_SF"/>
    <property type="match status" value="1"/>
</dbReference>